<feature type="domain" description="Peptidase M20 dimerisation" evidence="10">
    <location>
        <begin position="170"/>
        <end position="278"/>
    </location>
</feature>
<dbReference type="SUPFAM" id="SSF53187">
    <property type="entry name" value="Zn-dependent exopeptidases"/>
    <property type="match status" value="1"/>
</dbReference>
<keyword evidence="9" id="KW-0170">Cobalt</keyword>
<dbReference type="InterPro" id="IPR050072">
    <property type="entry name" value="Peptidase_M20A"/>
</dbReference>
<dbReference type="RefSeq" id="WP_196124213.1">
    <property type="nucleotide sequence ID" value="NZ_JADPMR010000004.1"/>
</dbReference>
<dbReference type="PANTHER" id="PTHR43808">
    <property type="entry name" value="ACETYLORNITHINE DEACETYLASE"/>
    <property type="match status" value="1"/>
</dbReference>
<evidence type="ECO:0000256" key="8">
    <source>
        <dbReference type="ARBA" id="ARBA00022833"/>
    </source>
</evidence>
<keyword evidence="12" id="KW-1185">Reference proteome</keyword>
<dbReference type="NCBIfam" id="NF005710">
    <property type="entry name" value="PRK07522.1"/>
    <property type="match status" value="1"/>
</dbReference>
<keyword evidence="6" id="KW-0479">Metal-binding</keyword>
<evidence type="ECO:0000256" key="1">
    <source>
        <dbReference type="ARBA" id="ARBA00001947"/>
    </source>
</evidence>
<dbReference type="SUPFAM" id="SSF55031">
    <property type="entry name" value="Bacterial exopeptidase dimerisation domain"/>
    <property type="match status" value="1"/>
</dbReference>
<evidence type="ECO:0000256" key="4">
    <source>
        <dbReference type="ARBA" id="ARBA00022571"/>
    </source>
</evidence>
<gene>
    <name evidence="11" type="primary">argE</name>
    <name evidence="11" type="ORF">I1A42_17470</name>
</gene>
<dbReference type="EMBL" id="JADPMR010000004">
    <property type="protein sequence ID" value="MBF9002261.1"/>
    <property type="molecule type" value="Genomic_DNA"/>
</dbReference>
<dbReference type="Pfam" id="PF01546">
    <property type="entry name" value="Peptidase_M20"/>
    <property type="match status" value="1"/>
</dbReference>
<dbReference type="PANTHER" id="PTHR43808:SF31">
    <property type="entry name" value="N-ACETYL-L-CITRULLINE DEACETYLASE"/>
    <property type="match status" value="1"/>
</dbReference>
<dbReference type="NCBIfam" id="TIGR01892">
    <property type="entry name" value="AcOrn-deacetyl"/>
    <property type="match status" value="1"/>
</dbReference>
<dbReference type="Gene3D" id="3.30.70.360">
    <property type="match status" value="1"/>
</dbReference>
<dbReference type="Pfam" id="PF07687">
    <property type="entry name" value="M20_dimer"/>
    <property type="match status" value="1"/>
</dbReference>
<comment type="similarity">
    <text evidence="2">Belongs to the peptidase M20A family. ArgE subfamily.</text>
</comment>
<protein>
    <submittedName>
        <fullName evidence="11">Acetylornithine deacetylase</fullName>
        <ecNumber evidence="11">3.5.1.16</ecNumber>
    </submittedName>
</protein>
<dbReference type="InterPro" id="IPR036264">
    <property type="entry name" value="Bact_exopeptidase_dim_dom"/>
</dbReference>
<evidence type="ECO:0000256" key="5">
    <source>
        <dbReference type="ARBA" id="ARBA00022605"/>
    </source>
</evidence>
<dbReference type="Proteomes" id="UP000597206">
    <property type="component" value="Unassembled WGS sequence"/>
</dbReference>
<dbReference type="InterPro" id="IPR002933">
    <property type="entry name" value="Peptidase_M20"/>
</dbReference>
<evidence type="ECO:0000256" key="3">
    <source>
        <dbReference type="ARBA" id="ARBA00022490"/>
    </source>
</evidence>
<dbReference type="PROSITE" id="PS00758">
    <property type="entry name" value="ARGE_DAPE_CPG2_1"/>
    <property type="match status" value="1"/>
</dbReference>
<evidence type="ECO:0000259" key="10">
    <source>
        <dbReference type="Pfam" id="PF07687"/>
    </source>
</evidence>
<name>A0ABS0GIK6_9VIBR</name>
<keyword evidence="8" id="KW-0862">Zinc</keyword>
<proteinExistence type="inferred from homology"/>
<keyword evidence="4" id="KW-0055">Arginine biosynthesis</keyword>
<evidence type="ECO:0000256" key="2">
    <source>
        <dbReference type="ARBA" id="ARBA00005691"/>
    </source>
</evidence>
<evidence type="ECO:0000313" key="12">
    <source>
        <dbReference type="Proteomes" id="UP000597206"/>
    </source>
</evidence>
<keyword evidence="5" id="KW-0028">Amino-acid biosynthesis</keyword>
<evidence type="ECO:0000256" key="7">
    <source>
        <dbReference type="ARBA" id="ARBA00022801"/>
    </source>
</evidence>
<dbReference type="InterPro" id="IPR010169">
    <property type="entry name" value="AcOrn-deacetyl"/>
</dbReference>
<accession>A0ABS0GIK6</accession>
<evidence type="ECO:0000256" key="6">
    <source>
        <dbReference type="ARBA" id="ARBA00022723"/>
    </source>
</evidence>
<sequence>MTDAELLERLIRFPTISSESNLDLIKYVADLLQSHGINTTQIDDPDQAKAALFASVGDPSVPGILLSGHSDVVPVAGQNWHYEPFNPQIESGKLYGRGACDMKGFLAVAINVMISLAQKPLSRPVHLAISFDEELGCLGVKDLLLHLKHIEVEPLLCIVGEPTLMNIALGYKGKAAYRVHCHGQEAHSSRAPLSVNAIYLACDVMAQLRQMQRDFKQHGARDEAYDIPYSTVHVGKIEGGKAINIVPQQCDFDFEIRHLAEDDLDASLNTVFEQAKEIVAQAREEHPDSNADIQFECMSRYPGLNTESDNAMVQSLMAHSTPETQLIKVAFGSEGGLFSQYLNAPVVVCGPGSIAQAHKPDEYVELTQLDACHQLLEQFTAHICE</sequence>
<dbReference type="GO" id="GO:0008777">
    <property type="term" value="F:acetylornithine deacetylase activity"/>
    <property type="evidence" value="ECO:0007669"/>
    <property type="project" value="UniProtKB-EC"/>
</dbReference>
<dbReference type="EC" id="3.5.1.16" evidence="11"/>
<dbReference type="InterPro" id="IPR011650">
    <property type="entry name" value="Peptidase_M20_dimer"/>
</dbReference>
<dbReference type="Gene3D" id="3.40.630.10">
    <property type="entry name" value="Zn peptidases"/>
    <property type="match status" value="1"/>
</dbReference>
<keyword evidence="7 11" id="KW-0378">Hydrolase</keyword>
<keyword evidence="3" id="KW-0963">Cytoplasm</keyword>
<evidence type="ECO:0000256" key="9">
    <source>
        <dbReference type="ARBA" id="ARBA00023285"/>
    </source>
</evidence>
<dbReference type="CDD" id="cd03894">
    <property type="entry name" value="M20_ArgE"/>
    <property type="match status" value="1"/>
</dbReference>
<comment type="caution">
    <text evidence="11">The sequence shown here is derived from an EMBL/GenBank/DDBJ whole genome shotgun (WGS) entry which is preliminary data.</text>
</comment>
<evidence type="ECO:0000313" key="11">
    <source>
        <dbReference type="EMBL" id="MBF9002261.1"/>
    </source>
</evidence>
<reference evidence="11 12" key="1">
    <citation type="submission" date="2020-11" db="EMBL/GenBank/DDBJ databases">
        <title>Vibrio nitrifigilis sp. nov., a marine nitrogen-fixing bacterium isolated from the lagoon sediment of an islet inside an atoll.</title>
        <authorList>
            <person name="Wang L.-T."/>
            <person name="Shieh W.Y."/>
        </authorList>
    </citation>
    <scope>NUCLEOTIDE SEQUENCE [LARGE SCALE GENOMIC DNA]</scope>
    <source>
        <strain evidence="11 12">NFV-1</strain>
    </source>
</reference>
<comment type="cofactor">
    <cofactor evidence="1">
        <name>Zn(2+)</name>
        <dbReference type="ChEBI" id="CHEBI:29105"/>
    </cofactor>
</comment>
<dbReference type="InterPro" id="IPR001261">
    <property type="entry name" value="ArgE/DapE_CS"/>
</dbReference>
<dbReference type="PROSITE" id="PS00759">
    <property type="entry name" value="ARGE_DAPE_CPG2_2"/>
    <property type="match status" value="1"/>
</dbReference>
<organism evidence="11 12">
    <name type="scientific">Vibrio nitrifigilis</name>
    <dbReference type="NCBI Taxonomy" id="2789781"/>
    <lineage>
        <taxon>Bacteria</taxon>
        <taxon>Pseudomonadati</taxon>
        <taxon>Pseudomonadota</taxon>
        <taxon>Gammaproteobacteria</taxon>
        <taxon>Vibrionales</taxon>
        <taxon>Vibrionaceae</taxon>
        <taxon>Vibrio</taxon>
    </lineage>
</organism>